<organism evidence="1 2">
    <name type="scientific">Puccinia coronata f. sp. avenae</name>
    <dbReference type="NCBI Taxonomy" id="200324"/>
    <lineage>
        <taxon>Eukaryota</taxon>
        <taxon>Fungi</taxon>
        <taxon>Dikarya</taxon>
        <taxon>Basidiomycota</taxon>
        <taxon>Pucciniomycotina</taxon>
        <taxon>Pucciniomycetes</taxon>
        <taxon>Pucciniales</taxon>
        <taxon>Pucciniaceae</taxon>
        <taxon>Puccinia</taxon>
    </lineage>
</organism>
<evidence type="ECO:0000313" key="1">
    <source>
        <dbReference type="EMBL" id="PLW29510.1"/>
    </source>
</evidence>
<dbReference type="EMBL" id="PGCI01000328">
    <property type="protein sequence ID" value="PLW29510.1"/>
    <property type="molecule type" value="Genomic_DNA"/>
</dbReference>
<dbReference type="AlphaFoldDB" id="A0A2N5TVK0"/>
<accession>A0A2N5TVK0</accession>
<evidence type="ECO:0000313" key="2">
    <source>
        <dbReference type="Proteomes" id="UP000235392"/>
    </source>
</evidence>
<sequence>MAGCPAIKVYTSIGHQGLHLNGRLPGHHSLHLNGCLPCHSDFHPNGRLHLYTSMAGFPARTFLQSKHTTSKT</sequence>
<proteinExistence type="predicted"/>
<gene>
    <name evidence="1" type="ORF">PCASD_18727</name>
</gene>
<reference evidence="1 2" key="1">
    <citation type="submission" date="2017-11" db="EMBL/GenBank/DDBJ databases">
        <title>De novo assembly and phasing of dikaryotic genomes from two isolates of Puccinia coronata f. sp. avenae, the causal agent of oat crown rust.</title>
        <authorList>
            <person name="Miller M.E."/>
            <person name="Zhang Y."/>
            <person name="Omidvar V."/>
            <person name="Sperschneider J."/>
            <person name="Schwessinger B."/>
            <person name="Raley C."/>
            <person name="Palmer J.M."/>
            <person name="Garnica D."/>
            <person name="Upadhyaya N."/>
            <person name="Rathjen J."/>
            <person name="Taylor J.M."/>
            <person name="Park R.F."/>
            <person name="Dodds P.N."/>
            <person name="Hirsch C.D."/>
            <person name="Kianian S.F."/>
            <person name="Figueroa M."/>
        </authorList>
    </citation>
    <scope>NUCLEOTIDE SEQUENCE [LARGE SCALE GENOMIC DNA]</scope>
    <source>
        <strain evidence="1">12SD80</strain>
    </source>
</reference>
<dbReference type="Proteomes" id="UP000235392">
    <property type="component" value="Unassembled WGS sequence"/>
</dbReference>
<name>A0A2N5TVK0_9BASI</name>
<protein>
    <submittedName>
        <fullName evidence="1">Uncharacterized protein</fullName>
    </submittedName>
</protein>
<comment type="caution">
    <text evidence="1">The sequence shown here is derived from an EMBL/GenBank/DDBJ whole genome shotgun (WGS) entry which is preliminary data.</text>
</comment>